<dbReference type="Proteomes" id="UP000306509">
    <property type="component" value="Unassembled WGS sequence"/>
</dbReference>
<keyword evidence="4 6" id="KW-0067">ATP-binding</keyword>
<keyword evidence="2" id="KW-0813">Transport</keyword>
<comment type="caution">
    <text evidence="6">The sequence shown here is derived from an EMBL/GenBank/DDBJ whole genome shotgun (WGS) entry which is preliminary data.</text>
</comment>
<dbReference type="PROSITE" id="PS00211">
    <property type="entry name" value="ABC_TRANSPORTER_1"/>
    <property type="match status" value="1"/>
</dbReference>
<dbReference type="PANTHER" id="PTHR42798:SF6">
    <property type="entry name" value="CELL DIVISION ATP-BINDING PROTEIN FTSE"/>
    <property type="match status" value="1"/>
</dbReference>
<dbReference type="PANTHER" id="PTHR42798">
    <property type="entry name" value="LIPOPROTEIN-RELEASING SYSTEM ATP-BINDING PROTEIN LOLD"/>
    <property type="match status" value="1"/>
</dbReference>
<feature type="domain" description="ABC transporter" evidence="5">
    <location>
        <begin position="4"/>
        <end position="227"/>
    </location>
</feature>
<proteinExistence type="inferred from homology"/>
<evidence type="ECO:0000313" key="7">
    <source>
        <dbReference type="Proteomes" id="UP000306509"/>
    </source>
</evidence>
<dbReference type="GO" id="GO:0005524">
    <property type="term" value="F:ATP binding"/>
    <property type="evidence" value="ECO:0007669"/>
    <property type="project" value="UniProtKB-KW"/>
</dbReference>
<gene>
    <name evidence="6" type="primary">bceA_2</name>
    <name evidence="6" type="ORF">DSM106044_01967</name>
</gene>
<dbReference type="InterPro" id="IPR017911">
    <property type="entry name" value="MacB-like_ATP-bd"/>
</dbReference>
<dbReference type="InterPro" id="IPR017871">
    <property type="entry name" value="ABC_transporter-like_CS"/>
</dbReference>
<dbReference type="InterPro" id="IPR003593">
    <property type="entry name" value="AAA+_ATPase"/>
</dbReference>
<organism evidence="6 7">
    <name type="scientific">Robinsoniella peoriensis</name>
    <dbReference type="NCBI Taxonomy" id="180332"/>
    <lineage>
        <taxon>Bacteria</taxon>
        <taxon>Bacillati</taxon>
        <taxon>Bacillota</taxon>
        <taxon>Clostridia</taxon>
        <taxon>Lachnospirales</taxon>
        <taxon>Lachnospiraceae</taxon>
        <taxon>Robinsoniella</taxon>
    </lineage>
</organism>
<dbReference type="FunFam" id="3.40.50.300:FF:000032">
    <property type="entry name" value="Export ABC transporter ATP-binding protein"/>
    <property type="match status" value="1"/>
</dbReference>
<dbReference type="SUPFAM" id="SSF52540">
    <property type="entry name" value="P-loop containing nucleoside triphosphate hydrolases"/>
    <property type="match status" value="1"/>
</dbReference>
<evidence type="ECO:0000259" key="5">
    <source>
        <dbReference type="PROSITE" id="PS50893"/>
    </source>
</evidence>
<evidence type="ECO:0000256" key="1">
    <source>
        <dbReference type="ARBA" id="ARBA00005417"/>
    </source>
</evidence>
<dbReference type="InterPro" id="IPR003439">
    <property type="entry name" value="ABC_transporter-like_ATP-bd"/>
</dbReference>
<dbReference type="GO" id="GO:0022857">
    <property type="term" value="F:transmembrane transporter activity"/>
    <property type="evidence" value="ECO:0007669"/>
    <property type="project" value="UniProtKB-ARBA"/>
</dbReference>
<keyword evidence="7" id="KW-1185">Reference proteome</keyword>
<dbReference type="RefSeq" id="WP_138002369.1">
    <property type="nucleotide sequence ID" value="NZ_QGQD01000043.1"/>
</dbReference>
<dbReference type="EMBL" id="QGQD01000043">
    <property type="protein sequence ID" value="TLD01175.1"/>
    <property type="molecule type" value="Genomic_DNA"/>
</dbReference>
<dbReference type="Pfam" id="PF00005">
    <property type="entry name" value="ABC_tran"/>
    <property type="match status" value="1"/>
</dbReference>
<evidence type="ECO:0000256" key="2">
    <source>
        <dbReference type="ARBA" id="ARBA00022448"/>
    </source>
</evidence>
<dbReference type="GO" id="GO:0016887">
    <property type="term" value="F:ATP hydrolysis activity"/>
    <property type="evidence" value="ECO:0007669"/>
    <property type="project" value="InterPro"/>
</dbReference>
<dbReference type="SMART" id="SM00382">
    <property type="entry name" value="AAA"/>
    <property type="match status" value="1"/>
</dbReference>
<dbReference type="CDD" id="cd03255">
    <property type="entry name" value="ABC_MJ0796_LolCDE_FtsE"/>
    <property type="match status" value="1"/>
</dbReference>
<sequence>MKLLEIRDIVKVYGSGENSVQALHHVSFSIEQGEFVAFVGTSGSGKSTLLNLIGGLDNPSDGEIIIRNHNIAALKKKELTIFRRRNIGFIFQNYSLMPVLNVYDNVALPVTFDKGKRIDHVYIGELLHELGLWEKRDKYPNELSGGQQQRVAIARALANKPAIILADEPTGNLDSRTTMEVIGLLKNSSQKFHQTIMMVTHNEAIAQICDRIIHIEDGGIVGEGGDLE</sequence>
<dbReference type="Gene3D" id="3.40.50.300">
    <property type="entry name" value="P-loop containing nucleotide triphosphate hydrolases"/>
    <property type="match status" value="1"/>
</dbReference>
<name>A0A4U8Q8A3_9FIRM</name>
<evidence type="ECO:0000256" key="3">
    <source>
        <dbReference type="ARBA" id="ARBA00022741"/>
    </source>
</evidence>
<dbReference type="InterPro" id="IPR027417">
    <property type="entry name" value="P-loop_NTPase"/>
</dbReference>
<keyword evidence="3" id="KW-0547">Nucleotide-binding</keyword>
<evidence type="ECO:0000313" key="6">
    <source>
        <dbReference type="EMBL" id="TLD01175.1"/>
    </source>
</evidence>
<dbReference type="AlphaFoldDB" id="A0A4U8Q8A3"/>
<accession>A0A4U8Q8A3</accession>
<dbReference type="PROSITE" id="PS50893">
    <property type="entry name" value="ABC_TRANSPORTER_2"/>
    <property type="match status" value="1"/>
</dbReference>
<comment type="similarity">
    <text evidence="1">Belongs to the ABC transporter superfamily.</text>
</comment>
<dbReference type="STRING" id="180332.GCA_000797495_04902"/>
<evidence type="ECO:0000256" key="4">
    <source>
        <dbReference type="ARBA" id="ARBA00022840"/>
    </source>
</evidence>
<protein>
    <submittedName>
        <fullName evidence="6">Bacitracin export ATP-binding protein BceA</fullName>
    </submittedName>
</protein>
<dbReference type="GO" id="GO:0098796">
    <property type="term" value="C:membrane protein complex"/>
    <property type="evidence" value="ECO:0007669"/>
    <property type="project" value="UniProtKB-ARBA"/>
</dbReference>
<reference evidence="6 7" key="1">
    <citation type="journal article" date="2019" name="Anaerobe">
        <title>Detection of Robinsoniella peoriensis in multiple bone samples of a trauma patient.</title>
        <authorList>
            <person name="Schrottner P."/>
            <person name="Hartwich K."/>
            <person name="Bunk B."/>
            <person name="Schober I."/>
            <person name="Helbig S."/>
            <person name="Rudolph W.W."/>
            <person name="Gunzer F."/>
        </authorList>
    </citation>
    <scope>NUCLEOTIDE SEQUENCE [LARGE SCALE GENOMIC DNA]</scope>
    <source>
        <strain evidence="6 7">DSM 106044</strain>
    </source>
</reference>